<feature type="transmembrane region" description="Helical" evidence="7">
    <location>
        <begin position="12"/>
        <end position="29"/>
    </location>
</feature>
<comment type="subcellular location">
    <subcellularLocation>
        <location evidence="1">Membrane</location>
        <topology evidence="1">Multi-pass membrane protein</topology>
    </subcellularLocation>
</comment>
<feature type="transmembrane region" description="Helical" evidence="7">
    <location>
        <begin position="49"/>
        <end position="67"/>
    </location>
</feature>
<evidence type="ECO:0000259" key="8">
    <source>
        <dbReference type="Pfam" id="PF02397"/>
    </source>
</evidence>
<feature type="transmembrane region" description="Helical" evidence="7">
    <location>
        <begin position="256"/>
        <end position="280"/>
    </location>
</feature>
<dbReference type="InterPro" id="IPR017475">
    <property type="entry name" value="EPS_sugar_tfrase"/>
</dbReference>
<dbReference type="Pfam" id="PF02397">
    <property type="entry name" value="Bac_transf"/>
    <property type="match status" value="1"/>
</dbReference>
<dbReference type="EMBL" id="CP157940">
    <property type="protein sequence ID" value="XBS53936.1"/>
    <property type="molecule type" value="Genomic_DNA"/>
</dbReference>
<sequence>MKVNQKYKRLIKLFFTFGITSLLIILYGWTWIGHYNKIIEFPFFRRGNWMMIFLYGVLLVLFMTTYGGFKVGYLKKGNLIYSQVLAVVFTNVFTYLQIAVLDKHFLSPWKLICMTLLDFLVIITWTLIYQWIYGKMFPPRKMLLISGKRSDYHLVEKINSREDKYVICQIMNIEQGLSALQQEIFNYDGVIIGDISSHERNLLLKHCFANSIRTYNVPKISDILLKSSVELNLFDSPLYLSRNEGMTIEQQFFKRVVDIVGSLAGIVVSSPLFIVIGLSIKLTDRGPIFFKQTRLTKDDQVFEIYKFRTMIQNAEKDDGPRLAAEGDSRILPVGHLLRRTRLDELPQLFNILKGEMSFVGPRPERPELAEEIIREIPEFSYRTKVKAGLTGYAQIYGKYNTTSYDKLKLDLTYIRNYSFLLDLKLIFMTPKIMFMKESAEGILPDAENQRK</sequence>
<gene>
    <name evidence="9" type="ORF">ABFV83_19365</name>
</gene>
<keyword evidence="6 7" id="KW-0472">Membrane</keyword>
<reference evidence="9" key="1">
    <citation type="submission" date="2024-06" db="EMBL/GenBank/DDBJ databases">
        <title>Lacrimispora cavernae sp. nov., a novel anaerobe isolated from bat guano pile inside a cave.</title>
        <authorList>
            <person name="Miller S.L."/>
            <person name="Lu N."/>
            <person name="King J."/>
            <person name="Sankaranarayanan K."/>
            <person name="Lawson P.A."/>
        </authorList>
    </citation>
    <scope>NUCLEOTIDE SEQUENCE</scope>
    <source>
        <strain evidence="9">BS-2</strain>
    </source>
</reference>
<dbReference type="GO" id="GO:0016020">
    <property type="term" value="C:membrane"/>
    <property type="evidence" value="ECO:0007669"/>
    <property type="project" value="UniProtKB-SubCell"/>
</dbReference>
<dbReference type="PANTHER" id="PTHR30576:SF0">
    <property type="entry name" value="UNDECAPRENYL-PHOSPHATE N-ACETYLGALACTOSAMINYL 1-PHOSPHATE TRANSFERASE-RELATED"/>
    <property type="match status" value="1"/>
</dbReference>
<feature type="domain" description="Bacterial sugar transferase" evidence="8">
    <location>
        <begin position="254"/>
        <end position="434"/>
    </location>
</feature>
<evidence type="ECO:0000256" key="3">
    <source>
        <dbReference type="ARBA" id="ARBA00022679"/>
    </source>
</evidence>
<dbReference type="PANTHER" id="PTHR30576">
    <property type="entry name" value="COLANIC BIOSYNTHESIS UDP-GLUCOSE LIPID CARRIER TRANSFERASE"/>
    <property type="match status" value="1"/>
</dbReference>
<keyword evidence="4 7" id="KW-0812">Transmembrane</keyword>
<dbReference type="InterPro" id="IPR003362">
    <property type="entry name" value="Bact_transf"/>
</dbReference>
<keyword evidence="3 9" id="KW-0808">Transferase</keyword>
<evidence type="ECO:0000313" key="9">
    <source>
        <dbReference type="EMBL" id="XBS53936.1"/>
    </source>
</evidence>
<dbReference type="NCBIfam" id="TIGR03025">
    <property type="entry name" value="EPS_sugtrans"/>
    <property type="match status" value="1"/>
</dbReference>
<organism evidence="9">
    <name type="scientific">Lacrimispora sp. BS-2</name>
    <dbReference type="NCBI Taxonomy" id="3151850"/>
    <lineage>
        <taxon>Bacteria</taxon>
        <taxon>Bacillati</taxon>
        <taxon>Bacillota</taxon>
        <taxon>Clostridia</taxon>
        <taxon>Lachnospirales</taxon>
        <taxon>Lachnospiraceae</taxon>
        <taxon>Lacrimispora</taxon>
    </lineage>
</organism>
<evidence type="ECO:0000256" key="4">
    <source>
        <dbReference type="ARBA" id="ARBA00022692"/>
    </source>
</evidence>
<feature type="transmembrane region" description="Helical" evidence="7">
    <location>
        <begin position="109"/>
        <end position="132"/>
    </location>
</feature>
<dbReference type="EC" id="2.7.8.-" evidence="9"/>
<dbReference type="AlphaFoldDB" id="A0AAU7PNI1"/>
<keyword evidence="5 7" id="KW-1133">Transmembrane helix</keyword>
<protein>
    <submittedName>
        <fullName evidence="9">Sugar transferase</fullName>
        <ecNumber evidence="9">2.7.8.-</ecNumber>
    </submittedName>
</protein>
<evidence type="ECO:0000256" key="7">
    <source>
        <dbReference type="SAM" id="Phobius"/>
    </source>
</evidence>
<dbReference type="RefSeq" id="WP_349946239.1">
    <property type="nucleotide sequence ID" value="NZ_CP157940.1"/>
</dbReference>
<accession>A0AAU7PNI1</accession>
<comment type="similarity">
    <text evidence="2">Belongs to the bacterial sugar transferase family.</text>
</comment>
<evidence type="ECO:0000256" key="1">
    <source>
        <dbReference type="ARBA" id="ARBA00004141"/>
    </source>
</evidence>
<dbReference type="GO" id="GO:0016780">
    <property type="term" value="F:phosphotransferase activity, for other substituted phosphate groups"/>
    <property type="evidence" value="ECO:0007669"/>
    <property type="project" value="TreeGrafter"/>
</dbReference>
<name>A0AAU7PNI1_9FIRM</name>
<evidence type="ECO:0000256" key="5">
    <source>
        <dbReference type="ARBA" id="ARBA00022989"/>
    </source>
</evidence>
<evidence type="ECO:0000256" key="6">
    <source>
        <dbReference type="ARBA" id="ARBA00023136"/>
    </source>
</evidence>
<feature type="transmembrane region" description="Helical" evidence="7">
    <location>
        <begin position="79"/>
        <end position="97"/>
    </location>
</feature>
<evidence type="ECO:0000256" key="2">
    <source>
        <dbReference type="ARBA" id="ARBA00006464"/>
    </source>
</evidence>
<proteinExistence type="inferred from homology"/>